<evidence type="ECO:0000259" key="4">
    <source>
        <dbReference type="Pfam" id="PF07992"/>
    </source>
</evidence>
<feature type="domain" description="FAD/NAD(P)-binding" evidence="4">
    <location>
        <begin position="1"/>
        <end position="278"/>
    </location>
</feature>
<evidence type="ECO:0000256" key="2">
    <source>
        <dbReference type="ARBA" id="ARBA00023002"/>
    </source>
</evidence>
<keyword evidence="1" id="KW-0285">Flavoprotein</keyword>
<keyword evidence="6" id="KW-1185">Reference proteome</keyword>
<dbReference type="PANTHER" id="PTHR48105">
    <property type="entry name" value="THIOREDOXIN REDUCTASE 1-RELATED-RELATED"/>
    <property type="match status" value="1"/>
</dbReference>
<comment type="catalytic activity">
    <reaction evidence="3">
        <text>[thioredoxin]-dithiol + NADP(+) = [thioredoxin]-disulfide + NADPH + H(+)</text>
        <dbReference type="Rhea" id="RHEA:20345"/>
        <dbReference type="Rhea" id="RHEA-COMP:10698"/>
        <dbReference type="Rhea" id="RHEA-COMP:10700"/>
        <dbReference type="ChEBI" id="CHEBI:15378"/>
        <dbReference type="ChEBI" id="CHEBI:29950"/>
        <dbReference type="ChEBI" id="CHEBI:50058"/>
        <dbReference type="ChEBI" id="CHEBI:57783"/>
        <dbReference type="ChEBI" id="CHEBI:58349"/>
        <dbReference type="EC" id="1.8.1.9"/>
    </reaction>
</comment>
<dbReference type="Pfam" id="PF07992">
    <property type="entry name" value="Pyr_redox_2"/>
    <property type="match status" value="1"/>
</dbReference>
<evidence type="ECO:0000256" key="1">
    <source>
        <dbReference type="ARBA" id="ARBA00022630"/>
    </source>
</evidence>
<dbReference type="EMBL" id="BAAAHK010000017">
    <property type="protein sequence ID" value="GAA0955102.1"/>
    <property type="molecule type" value="Genomic_DNA"/>
</dbReference>
<dbReference type="Gene3D" id="3.50.50.60">
    <property type="entry name" value="FAD/NAD(P)-binding domain"/>
    <property type="match status" value="2"/>
</dbReference>
<dbReference type="Proteomes" id="UP001500542">
    <property type="component" value="Unassembled WGS sequence"/>
</dbReference>
<protein>
    <submittedName>
        <fullName evidence="5">NAD(P)/FAD-dependent oxidoreductase</fullName>
    </submittedName>
</protein>
<sequence length="304" mass="32200">MAAALTLTRARRTVLVIDEGKPRNSAATTVNGVPGFAGLRPQELLAQLRREAGEYGMQYLPGRVADVRRPDDATFVVSTEPAEGSATAEIQAHALVIASGARDFLPKVPGLGDAWGTRVLPCAYCDGAEVGSSRVGVLGVSPKWGQSVETAQLLRQFTDDVYFLQHEAADLTALELSALQARGIRHVDTTVESVARLESGELELVLTGRDALRLDYLFVDTVTRPSSPLPAALGVEQIPTRLGPAPRTAADGSTSIRNLWITGSAAVPNVNIPTAVDHGYRTGVSVNSSLIDQEISALVPGWDA</sequence>
<gene>
    <name evidence="5" type="ORF">GCM10009554_62060</name>
</gene>
<name>A0ABP4BWS7_9ACTN</name>
<accession>A0ABP4BWS7</accession>
<comment type="caution">
    <text evidence="5">The sequence shown here is derived from an EMBL/GenBank/DDBJ whole genome shotgun (WGS) entry which is preliminary data.</text>
</comment>
<evidence type="ECO:0000313" key="6">
    <source>
        <dbReference type="Proteomes" id="UP001500542"/>
    </source>
</evidence>
<evidence type="ECO:0000313" key="5">
    <source>
        <dbReference type="EMBL" id="GAA0955102.1"/>
    </source>
</evidence>
<reference evidence="6" key="1">
    <citation type="journal article" date="2019" name="Int. J. Syst. Evol. Microbiol.">
        <title>The Global Catalogue of Microorganisms (GCM) 10K type strain sequencing project: providing services to taxonomists for standard genome sequencing and annotation.</title>
        <authorList>
            <consortium name="The Broad Institute Genomics Platform"/>
            <consortium name="The Broad Institute Genome Sequencing Center for Infectious Disease"/>
            <person name="Wu L."/>
            <person name="Ma J."/>
        </authorList>
    </citation>
    <scope>NUCLEOTIDE SEQUENCE [LARGE SCALE GENOMIC DNA]</scope>
    <source>
        <strain evidence="6">JCM 10977</strain>
    </source>
</reference>
<proteinExistence type="predicted"/>
<evidence type="ECO:0000256" key="3">
    <source>
        <dbReference type="ARBA" id="ARBA00048132"/>
    </source>
</evidence>
<dbReference type="SUPFAM" id="SSF51905">
    <property type="entry name" value="FAD/NAD(P)-binding domain"/>
    <property type="match status" value="1"/>
</dbReference>
<dbReference type="InterPro" id="IPR023753">
    <property type="entry name" value="FAD/NAD-binding_dom"/>
</dbReference>
<organism evidence="5 6">
    <name type="scientific">Kribbella koreensis</name>
    <dbReference type="NCBI Taxonomy" id="57909"/>
    <lineage>
        <taxon>Bacteria</taxon>
        <taxon>Bacillati</taxon>
        <taxon>Actinomycetota</taxon>
        <taxon>Actinomycetes</taxon>
        <taxon>Propionibacteriales</taxon>
        <taxon>Kribbellaceae</taxon>
        <taxon>Kribbella</taxon>
    </lineage>
</organism>
<keyword evidence="2" id="KW-0560">Oxidoreductase</keyword>
<dbReference type="InterPro" id="IPR036188">
    <property type="entry name" value="FAD/NAD-bd_sf"/>
</dbReference>
<dbReference type="InterPro" id="IPR050097">
    <property type="entry name" value="Ferredoxin-NADP_redctase_2"/>
</dbReference>